<dbReference type="GO" id="GO:0007283">
    <property type="term" value="P:spermatogenesis"/>
    <property type="evidence" value="ECO:0007669"/>
    <property type="project" value="UniProtKB-KW"/>
</dbReference>
<keyword evidence="5" id="KW-0221">Differentiation</keyword>
<dbReference type="InParanoid" id="A0A6L2PVF3"/>
<sequence>MLKIVECEVVDAEVEICVMVRMWVPEPPQEPYNENLSTSGAGVNVIEQDSSDSEDDNPGFSGYQLLAQAPHDLHSSGNDDTDDSESAGDIPASFEADGMLPAAVDTDDSGASHVASAQCNFENERRAELREIWSGLSSGDSIEMGNERAEEVKAAMANFALPVSAIPEWASAVPEEQWKQQLLDQIQKLQRQQGDRQPKT</sequence>
<evidence type="ECO:0000256" key="3">
    <source>
        <dbReference type="ARBA" id="ARBA00022473"/>
    </source>
</evidence>
<dbReference type="Pfam" id="PF06910">
    <property type="entry name" value="MEA1"/>
    <property type="match status" value="1"/>
</dbReference>
<evidence type="ECO:0000313" key="8">
    <source>
        <dbReference type="EMBL" id="GFG35142.1"/>
    </source>
</evidence>
<protein>
    <recommendedName>
        <fullName evidence="2">Male-enhanced antigen 1</fullName>
    </recommendedName>
</protein>
<keyword evidence="9" id="KW-1185">Reference proteome</keyword>
<feature type="compositionally biased region" description="Polar residues" evidence="7">
    <location>
        <begin position="32"/>
        <end position="41"/>
    </location>
</feature>
<keyword evidence="4" id="KW-0597">Phosphoprotein</keyword>
<comment type="function">
    <text evidence="1">May play an important role in spermatogenesis and/or testis development.</text>
</comment>
<keyword evidence="6" id="KW-0744">Spermatogenesis</keyword>
<evidence type="ECO:0000256" key="5">
    <source>
        <dbReference type="ARBA" id="ARBA00022782"/>
    </source>
</evidence>
<dbReference type="OrthoDB" id="5593200at2759"/>
<comment type="caution">
    <text evidence="8">The sequence shown here is derived from an EMBL/GenBank/DDBJ whole genome shotgun (WGS) entry which is preliminary data.</text>
</comment>
<dbReference type="GO" id="GO:0030154">
    <property type="term" value="P:cell differentiation"/>
    <property type="evidence" value="ECO:0007669"/>
    <property type="project" value="UniProtKB-KW"/>
</dbReference>
<dbReference type="EMBL" id="BLKM01000529">
    <property type="protein sequence ID" value="GFG35142.1"/>
    <property type="molecule type" value="Genomic_DNA"/>
</dbReference>
<reference evidence="9" key="1">
    <citation type="submission" date="2020-01" db="EMBL/GenBank/DDBJ databases">
        <title>Draft genome sequence of the Termite Coptotermes fromosanus.</title>
        <authorList>
            <person name="Itakura S."/>
            <person name="Yosikawa Y."/>
            <person name="Umezawa K."/>
        </authorList>
    </citation>
    <scope>NUCLEOTIDE SEQUENCE [LARGE SCALE GENOMIC DNA]</scope>
</reference>
<evidence type="ECO:0000256" key="2">
    <source>
        <dbReference type="ARBA" id="ARBA00022245"/>
    </source>
</evidence>
<evidence type="ECO:0000256" key="6">
    <source>
        <dbReference type="ARBA" id="ARBA00022871"/>
    </source>
</evidence>
<evidence type="ECO:0000256" key="4">
    <source>
        <dbReference type="ARBA" id="ARBA00022553"/>
    </source>
</evidence>
<dbReference type="InterPro" id="IPR009685">
    <property type="entry name" value="MEA1"/>
</dbReference>
<name>A0A6L2PVF3_COPFO</name>
<gene>
    <name evidence="8" type="ORF">Cfor_09629</name>
</gene>
<keyword evidence="3" id="KW-0217">Developmental protein</keyword>
<evidence type="ECO:0000313" key="9">
    <source>
        <dbReference type="Proteomes" id="UP000502823"/>
    </source>
</evidence>
<feature type="region of interest" description="Disordered" evidence="7">
    <location>
        <begin position="31"/>
        <end position="93"/>
    </location>
</feature>
<dbReference type="Proteomes" id="UP000502823">
    <property type="component" value="Unassembled WGS sequence"/>
</dbReference>
<dbReference type="AlphaFoldDB" id="A0A6L2PVF3"/>
<evidence type="ECO:0000256" key="7">
    <source>
        <dbReference type="SAM" id="MobiDB-lite"/>
    </source>
</evidence>
<dbReference type="PANTHER" id="PTHR17005">
    <property type="entry name" value="MALE-ENHANCED ANTIGEN-1"/>
    <property type="match status" value="1"/>
</dbReference>
<evidence type="ECO:0000256" key="1">
    <source>
        <dbReference type="ARBA" id="ARBA00002540"/>
    </source>
</evidence>
<organism evidence="8 9">
    <name type="scientific">Coptotermes formosanus</name>
    <name type="common">Formosan subterranean termite</name>
    <dbReference type="NCBI Taxonomy" id="36987"/>
    <lineage>
        <taxon>Eukaryota</taxon>
        <taxon>Metazoa</taxon>
        <taxon>Ecdysozoa</taxon>
        <taxon>Arthropoda</taxon>
        <taxon>Hexapoda</taxon>
        <taxon>Insecta</taxon>
        <taxon>Pterygota</taxon>
        <taxon>Neoptera</taxon>
        <taxon>Polyneoptera</taxon>
        <taxon>Dictyoptera</taxon>
        <taxon>Blattodea</taxon>
        <taxon>Blattoidea</taxon>
        <taxon>Termitoidae</taxon>
        <taxon>Rhinotermitidae</taxon>
        <taxon>Coptotermes</taxon>
    </lineage>
</organism>
<proteinExistence type="predicted"/>
<accession>A0A6L2PVF3</accession>